<keyword evidence="1" id="KW-0812">Transmembrane</keyword>
<accession>A0A8T3B5R2</accession>
<proteinExistence type="predicted"/>
<protein>
    <submittedName>
        <fullName evidence="2">Uncharacterized protein</fullName>
    </submittedName>
</protein>
<dbReference type="AlphaFoldDB" id="A0A8T3B5R2"/>
<organism evidence="2 3">
    <name type="scientific">Dendrobium nobile</name>
    <name type="common">Orchid</name>
    <dbReference type="NCBI Taxonomy" id="94219"/>
    <lineage>
        <taxon>Eukaryota</taxon>
        <taxon>Viridiplantae</taxon>
        <taxon>Streptophyta</taxon>
        <taxon>Embryophyta</taxon>
        <taxon>Tracheophyta</taxon>
        <taxon>Spermatophyta</taxon>
        <taxon>Magnoliopsida</taxon>
        <taxon>Liliopsida</taxon>
        <taxon>Asparagales</taxon>
        <taxon>Orchidaceae</taxon>
        <taxon>Epidendroideae</taxon>
        <taxon>Malaxideae</taxon>
        <taxon>Dendrobiinae</taxon>
        <taxon>Dendrobium</taxon>
    </lineage>
</organism>
<dbReference type="Proteomes" id="UP000829196">
    <property type="component" value="Unassembled WGS sequence"/>
</dbReference>
<evidence type="ECO:0000313" key="2">
    <source>
        <dbReference type="EMBL" id="KAI0504820.1"/>
    </source>
</evidence>
<name>A0A8T3B5R2_DENNO</name>
<gene>
    <name evidence="2" type="ORF">KFK09_015773</name>
</gene>
<dbReference type="EMBL" id="JAGYWB010000011">
    <property type="protein sequence ID" value="KAI0504820.1"/>
    <property type="molecule type" value="Genomic_DNA"/>
</dbReference>
<comment type="caution">
    <text evidence="2">The sequence shown here is derived from an EMBL/GenBank/DDBJ whole genome shotgun (WGS) entry which is preliminary data.</text>
</comment>
<evidence type="ECO:0000256" key="1">
    <source>
        <dbReference type="SAM" id="Phobius"/>
    </source>
</evidence>
<keyword evidence="3" id="KW-1185">Reference proteome</keyword>
<keyword evidence="1" id="KW-0472">Membrane</keyword>
<keyword evidence="1" id="KW-1133">Transmembrane helix</keyword>
<sequence length="184" mass="20785">MSGLMRNTTADRSLELSEPTSPEVQVIIHSVAHYLFATLSPKIPSQPWPQWDLSQVAPFVSGRLIAELVENTSINLHRFIAVLPDYLEHILFGAQHGRKLMQILAIAGDSDIFFTLMMIISTAICLYFISGTVHLRTISPAETFLITKLCLRLRSCLFIAIRVNPQLLFSTRLLNPFLFFRVLS</sequence>
<feature type="transmembrane region" description="Helical" evidence="1">
    <location>
        <begin position="103"/>
        <end position="129"/>
    </location>
</feature>
<reference evidence="2" key="1">
    <citation type="journal article" date="2022" name="Front. Genet.">
        <title>Chromosome-Scale Assembly of the Dendrobium nobile Genome Provides Insights Into the Molecular Mechanism of the Biosynthesis of the Medicinal Active Ingredient of Dendrobium.</title>
        <authorList>
            <person name="Xu Q."/>
            <person name="Niu S.-C."/>
            <person name="Li K.-L."/>
            <person name="Zheng P.-J."/>
            <person name="Zhang X.-J."/>
            <person name="Jia Y."/>
            <person name="Liu Y."/>
            <person name="Niu Y.-X."/>
            <person name="Yu L.-H."/>
            <person name="Chen D.-F."/>
            <person name="Zhang G.-Q."/>
        </authorList>
    </citation>
    <scope>NUCLEOTIDE SEQUENCE</scope>
    <source>
        <tissue evidence="2">Leaf</tissue>
    </source>
</reference>
<evidence type="ECO:0000313" key="3">
    <source>
        <dbReference type="Proteomes" id="UP000829196"/>
    </source>
</evidence>